<dbReference type="InterPro" id="IPR007838">
    <property type="entry name" value="Cell_div_ZapA-like"/>
</dbReference>
<protein>
    <recommendedName>
        <fullName evidence="2">Cell division protein ZapA</fullName>
    </recommendedName>
    <alternativeName>
        <fullName evidence="9">Z ring-associated protein ZapA</fullName>
    </alternativeName>
</protein>
<gene>
    <name evidence="10" type="ORF">PSQ90_11450</name>
</gene>
<comment type="function">
    <text evidence="7">Activator of cell division through the inhibition of FtsZ GTPase activity, therefore promoting FtsZ assembly into bundles of protofilaments necessary for the formation of the division Z ring. It is recruited early at mid-cell but it is not essential for cell division.</text>
</comment>
<evidence type="ECO:0000313" key="10">
    <source>
        <dbReference type="EMBL" id="WDR04916.1"/>
    </source>
</evidence>
<evidence type="ECO:0000256" key="3">
    <source>
        <dbReference type="ARBA" id="ARBA00022490"/>
    </source>
</evidence>
<evidence type="ECO:0000256" key="6">
    <source>
        <dbReference type="ARBA" id="ARBA00023306"/>
    </source>
</evidence>
<evidence type="ECO:0000256" key="8">
    <source>
        <dbReference type="ARBA" id="ARBA00026068"/>
    </source>
</evidence>
<keyword evidence="6" id="KW-0131">Cell cycle</keyword>
<evidence type="ECO:0000256" key="1">
    <source>
        <dbReference type="ARBA" id="ARBA00004496"/>
    </source>
</evidence>
<dbReference type="PANTHER" id="PTHR34981:SF1">
    <property type="entry name" value="CELL DIVISION PROTEIN ZAPA"/>
    <property type="match status" value="1"/>
</dbReference>
<evidence type="ECO:0000256" key="4">
    <source>
        <dbReference type="ARBA" id="ARBA00022618"/>
    </source>
</evidence>
<keyword evidence="5" id="KW-0717">Septation</keyword>
<dbReference type="RefSeq" id="WP_282210435.1">
    <property type="nucleotide sequence ID" value="NZ_CP118247.1"/>
</dbReference>
<dbReference type="InterPro" id="IPR036192">
    <property type="entry name" value="Cell_div_ZapA-like_sf"/>
</dbReference>
<dbReference type="EMBL" id="CP118247">
    <property type="protein sequence ID" value="WDR04916.1"/>
    <property type="molecule type" value="Genomic_DNA"/>
</dbReference>
<comment type="subunit">
    <text evidence="8">Homodimer. Interacts with FtsZ.</text>
</comment>
<dbReference type="GO" id="GO:0051301">
    <property type="term" value="P:cell division"/>
    <property type="evidence" value="ECO:0007669"/>
    <property type="project" value="UniProtKB-KW"/>
</dbReference>
<keyword evidence="3" id="KW-0963">Cytoplasm</keyword>
<reference evidence="10 11" key="1">
    <citation type="submission" date="2023-02" db="EMBL/GenBank/DDBJ databases">
        <title>Devosia chondri sp. nov., isolated from the phycosphere of marine algae.</title>
        <authorList>
            <person name="Kim J.M."/>
            <person name="Lee J.K."/>
            <person name="Choi B.J."/>
            <person name="Bayburt H."/>
            <person name="Jeon C.O."/>
        </authorList>
    </citation>
    <scope>NUCLEOTIDE SEQUENCE [LARGE SCALE GENOMIC DNA]</scope>
    <source>
        <strain evidence="10 11">G2-5</strain>
    </source>
</reference>
<proteinExistence type="predicted"/>
<dbReference type="Gene3D" id="3.30.160.880">
    <property type="entry name" value="Cell division protein ZapA protomer, N-terminal domain"/>
    <property type="match status" value="1"/>
</dbReference>
<evidence type="ECO:0000256" key="9">
    <source>
        <dbReference type="ARBA" id="ARBA00033158"/>
    </source>
</evidence>
<evidence type="ECO:0000313" key="11">
    <source>
        <dbReference type="Proteomes" id="UP001222118"/>
    </source>
</evidence>
<sequence>MPEVNVEINGRKYRMACEEGQQEHLLGLAQRFDVQVEGLKEAIGEIGDNRLTVMAGIAVLDELVEAEHQISALKAQVSELGRDGQKMRDKTTALEQKLANKLGDAAQKLEAVANAIDASAPATQN</sequence>
<organism evidence="10 11">
    <name type="scientific">Devosia rhodophyticola</name>
    <dbReference type="NCBI Taxonomy" id="3026423"/>
    <lineage>
        <taxon>Bacteria</taxon>
        <taxon>Pseudomonadati</taxon>
        <taxon>Pseudomonadota</taxon>
        <taxon>Alphaproteobacteria</taxon>
        <taxon>Hyphomicrobiales</taxon>
        <taxon>Devosiaceae</taxon>
        <taxon>Devosia</taxon>
    </lineage>
</organism>
<dbReference type="InterPro" id="IPR042233">
    <property type="entry name" value="Cell_div_ZapA_N"/>
</dbReference>
<evidence type="ECO:0000256" key="2">
    <source>
        <dbReference type="ARBA" id="ARBA00015195"/>
    </source>
</evidence>
<dbReference type="SUPFAM" id="SSF102829">
    <property type="entry name" value="Cell division protein ZapA-like"/>
    <property type="match status" value="1"/>
</dbReference>
<keyword evidence="4 10" id="KW-0132">Cell division</keyword>
<accession>A0ABY7YUD1</accession>
<evidence type="ECO:0000256" key="5">
    <source>
        <dbReference type="ARBA" id="ARBA00023210"/>
    </source>
</evidence>
<dbReference type="Pfam" id="PF05164">
    <property type="entry name" value="ZapA"/>
    <property type="match status" value="1"/>
</dbReference>
<dbReference type="PANTHER" id="PTHR34981">
    <property type="entry name" value="CELL DIVISION PROTEIN ZAPA"/>
    <property type="match status" value="1"/>
</dbReference>
<dbReference type="Proteomes" id="UP001222118">
    <property type="component" value="Chromosome"/>
</dbReference>
<name>A0ABY7YUD1_9HYPH</name>
<keyword evidence="11" id="KW-1185">Reference proteome</keyword>
<evidence type="ECO:0000256" key="7">
    <source>
        <dbReference type="ARBA" id="ARBA00024910"/>
    </source>
</evidence>
<comment type="subcellular location">
    <subcellularLocation>
        <location evidence="1">Cytoplasm</location>
    </subcellularLocation>
</comment>